<comment type="caution">
    <text evidence="2">The sequence shown here is derived from an EMBL/GenBank/DDBJ whole genome shotgun (WGS) entry which is preliminary data.</text>
</comment>
<gene>
    <name evidence="2" type="ORF">PHJA_000468200</name>
</gene>
<evidence type="ECO:0000256" key="1">
    <source>
        <dbReference type="SAM" id="MobiDB-lite"/>
    </source>
</evidence>
<dbReference type="AlphaFoldDB" id="A0A830BDN4"/>
<dbReference type="InterPro" id="IPR016549">
    <property type="entry name" value="UCP009193"/>
</dbReference>
<dbReference type="OrthoDB" id="755598at2759"/>
<proteinExistence type="predicted"/>
<keyword evidence="3" id="KW-1185">Reference proteome</keyword>
<organism evidence="2 3">
    <name type="scientific">Phtheirospermum japonicum</name>
    <dbReference type="NCBI Taxonomy" id="374723"/>
    <lineage>
        <taxon>Eukaryota</taxon>
        <taxon>Viridiplantae</taxon>
        <taxon>Streptophyta</taxon>
        <taxon>Embryophyta</taxon>
        <taxon>Tracheophyta</taxon>
        <taxon>Spermatophyta</taxon>
        <taxon>Magnoliopsida</taxon>
        <taxon>eudicotyledons</taxon>
        <taxon>Gunneridae</taxon>
        <taxon>Pentapetalae</taxon>
        <taxon>asterids</taxon>
        <taxon>lamiids</taxon>
        <taxon>Lamiales</taxon>
        <taxon>Orobanchaceae</taxon>
        <taxon>Orobanchaceae incertae sedis</taxon>
        <taxon>Phtheirospermum</taxon>
    </lineage>
</organism>
<evidence type="ECO:0000313" key="2">
    <source>
        <dbReference type="EMBL" id="GFP83248.1"/>
    </source>
</evidence>
<sequence>MAKKRKSDATRLDEVDRGMYTAFCSAANNLSQLYSQAMHQQRLSFQAGERHAMEKLYSWILRQQEDGVRVMPGDIVAYVQNELDYSIDEPQQQQQTQNAMQSTHTSIPISSNAFGPTTVAQGLRLGNSDQSKNSVFSNALSSPVRRSLQHYHLLQENNNNGNPNPPSSNDTSMDMHADSPSHDSSY</sequence>
<accession>A0A830BDN4</accession>
<dbReference type="PANTHER" id="PTHR33675">
    <property type="entry name" value="NUCLEAR RECEPTOR FAMILY 2 GROUP C PROTEIN"/>
    <property type="match status" value="1"/>
</dbReference>
<feature type="region of interest" description="Disordered" evidence="1">
    <location>
        <begin position="152"/>
        <end position="186"/>
    </location>
</feature>
<name>A0A830BDN4_9LAMI</name>
<dbReference type="Proteomes" id="UP000653305">
    <property type="component" value="Unassembled WGS sequence"/>
</dbReference>
<protein>
    <recommendedName>
        <fullName evidence="4">Holocarboxylase synthetase</fullName>
    </recommendedName>
</protein>
<evidence type="ECO:0008006" key="4">
    <source>
        <dbReference type="Google" id="ProtNLM"/>
    </source>
</evidence>
<feature type="region of interest" description="Disordered" evidence="1">
    <location>
        <begin position="89"/>
        <end position="113"/>
    </location>
</feature>
<evidence type="ECO:0000313" key="3">
    <source>
        <dbReference type="Proteomes" id="UP000653305"/>
    </source>
</evidence>
<feature type="compositionally biased region" description="Basic and acidic residues" evidence="1">
    <location>
        <begin position="173"/>
        <end position="186"/>
    </location>
</feature>
<reference evidence="2" key="1">
    <citation type="submission" date="2020-07" db="EMBL/GenBank/DDBJ databases">
        <title>Ethylene signaling mediates host invasion by parasitic plants.</title>
        <authorList>
            <person name="Yoshida S."/>
        </authorList>
    </citation>
    <scope>NUCLEOTIDE SEQUENCE</scope>
    <source>
        <strain evidence="2">Okayama</strain>
    </source>
</reference>
<dbReference type="EMBL" id="BMAC01000060">
    <property type="protein sequence ID" value="GFP83248.1"/>
    <property type="molecule type" value="Genomic_DNA"/>
</dbReference>
<dbReference type="PIRSF" id="PIRSF009193">
    <property type="entry name" value="UCP009193"/>
    <property type="match status" value="1"/>
</dbReference>
<feature type="compositionally biased region" description="Polar residues" evidence="1">
    <location>
        <begin position="98"/>
        <end position="113"/>
    </location>
</feature>
<dbReference type="PANTHER" id="PTHR33675:SF1">
    <property type="entry name" value="HOLOCARBOXYLASE SYNTHETASE"/>
    <property type="match status" value="1"/>
</dbReference>